<dbReference type="SUPFAM" id="SSF47781">
    <property type="entry name" value="RuvA domain 2-like"/>
    <property type="match status" value="1"/>
</dbReference>
<comment type="caution">
    <text evidence="1">The sequence shown here is derived from an EMBL/GenBank/DDBJ whole genome shotgun (WGS) entry which is preliminary data.</text>
</comment>
<sequence length="41" mass="4559">IAQGVLTERENLGKFRELQEVTVVRGIGPKRFNVIVNALGH</sequence>
<proteinExistence type="predicted"/>
<dbReference type="Gene3D" id="1.10.150.280">
    <property type="entry name" value="AF1531-like domain"/>
    <property type="match status" value="1"/>
</dbReference>
<reference evidence="1" key="1">
    <citation type="journal article" date="2014" name="Front. Microbiol.">
        <title>High frequency of phylogenetically diverse reductive dehalogenase-homologous genes in deep subseafloor sedimentary metagenomes.</title>
        <authorList>
            <person name="Kawai M."/>
            <person name="Futagami T."/>
            <person name="Toyoda A."/>
            <person name="Takaki Y."/>
            <person name="Nishi S."/>
            <person name="Hori S."/>
            <person name="Arai W."/>
            <person name="Tsubouchi T."/>
            <person name="Morono Y."/>
            <person name="Uchiyama I."/>
            <person name="Ito T."/>
            <person name="Fujiyama A."/>
            <person name="Inagaki F."/>
            <person name="Takami H."/>
        </authorList>
    </citation>
    <scope>NUCLEOTIDE SEQUENCE</scope>
    <source>
        <strain evidence="1">Expedition CK06-06</strain>
    </source>
</reference>
<name>X1VVA2_9ZZZZ</name>
<gene>
    <name evidence="1" type="ORF">S12H4_44284</name>
</gene>
<accession>X1VVA2</accession>
<dbReference type="AlphaFoldDB" id="X1VVA2"/>
<protein>
    <submittedName>
        <fullName evidence="1">Uncharacterized protein</fullName>
    </submittedName>
</protein>
<dbReference type="InterPro" id="IPR010994">
    <property type="entry name" value="RuvA_2-like"/>
</dbReference>
<organism evidence="1">
    <name type="scientific">marine sediment metagenome</name>
    <dbReference type="NCBI Taxonomy" id="412755"/>
    <lineage>
        <taxon>unclassified sequences</taxon>
        <taxon>metagenomes</taxon>
        <taxon>ecological metagenomes</taxon>
    </lineage>
</organism>
<dbReference type="EMBL" id="BARW01027273">
    <property type="protein sequence ID" value="GAJ14420.1"/>
    <property type="molecule type" value="Genomic_DNA"/>
</dbReference>
<evidence type="ECO:0000313" key="1">
    <source>
        <dbReference type="EMBL" id="GAJ14420.1"/>
    </source>
</evidence>
<feature type="non-terminal residue" evidence="1">
    <location>
        <position position="1"/>
    </location>
</feature>